<keyword evidence="4" id="KW-0274">FAD</keyword>
<dbReference type="GO" id="GO:0050660">
    <property type="term" value="F:flavin adenine dinucleotide binding"/>
    <property type="evidence" value="ECO:0007669"/>
    <property type="project" value="InterPro"/>
</dbReference>
<dbReference type="InterPro" id="IPR020946">
    <property type="entry name" value="Flavin_mOase-like"/>
</dbReference>
<reference evidence="8 9" key="1">
    <citation type="submission" date="2015-03" db="EMBL/GenBank/DDBJ databases">
        <authorList>
            <person name="Radwan O."/>
            <person name="Al-Naeli F.A."/>
            <person name="Rendon G.A."/>
            <person name="Fields C."/>
        </authorList>
    </citation>
    <scope>NUCLEOTIDE SEQUENCE [LARGE SCALE GENOMIC DNA]</scope>
    <source>
        <strain evidence="8">CR-DP1</strain>
    </source>
</reference>
<dbReference type="PIRSF" id="PIRSF000332">
    <property type="entry name" value="FMO"/>
    <property type="match status" value="1"/>
</dbReference>
<dbReference type="PANTHER" id="PTHR23023">
    <property type="entry name" value="DIMETHYLANILINE MONOOXYGENASE"/>
    <property type="match status" value="1"/>
</dbReference>
<dbReference type="InterPro" id="IPR050346">
    <property type="entry name" value="FMO-like"/>
</dbReference>
<name>A0A0F4ZD64_9PEZI</name>
<dbReference type="FunFam" id="3.50.50.60:FF:000138">
    <property type="entry name" value="Flavin-containing monooxygenase"/>
    <property type="match status" value="1"/>
</dbReference>
<evidence type="ECO:0000256" key="6">
    <source>
        <dbReference type="ARBA" id="ARBA00023002"/>
    </source>
</evidence>
<proteinExistence type="inferred from homology"/>
<dbReference type="GO" id="GO:0050661">
    <property type="term" value="F:NADP binding"/>
    <property type="evidence" value="ECO:0007669"/>
    <property type="project" value="InterPro"/>
</dbReference>
<evidence type="ECO:0000256" key="1">
    <source>
        <dbReference type="ARBA" id="ARBA00001974"/>
    </source>
</evidence>
<comment type="similarity">
    <text evidence="2">Belongs to the FMO family.</text>
</comment>
<dbReference type="Pfam" id="PF00743">
    <property type="entry name" value="FMO-like"/>
    <property type="match status" value="2"/>
</dbReference>
<gene>
    <name evidence="8" type="ORF">TD95_003565</name>
</gene>
<dbReference type="OrthoDB" id="66881at2759"/>
<dbReference type="InterPro" id="IPR000960">
    <property type="entry name" value="Flavin_mOase"/>
</dbReference>
<comment type="cofactor">
    <cofactor evidence="1">
        <name>FAD</name>
        <dbReference type="ChEBI" id="CHEBI:57692"/>
    </cofactor>
</comment>
<keyword evidence="6" id="KW-0560">Oxidoreductase</keyword>
<keyword evidence="3" id="KW-0285">Flavoprotein</keyword>
<evidence type="ECO:0000313" key="8">
    <source>
        <dbReference type="EMBL" id="KKA27793.1"/>
    </source>
</evidence>
<dbReference type="AlphaFoldDB" id="A0A0F4ZD64"/>
<keyword evidence="5" id="KW-0521">NADP</keyword>
<keyword evidence="9" id="KW-1185">Reference proteome</keyword>
<dbReference type="Proteomes" id="UP000033483">
    <property type="component" value="Unassembled WGS sequence"/>
</dbReference>
<evidence type="ECO:0000256" key="7">
    <source>
        <dbReference type="ARBA" id="ARBA00023033"/>
    </source>
</evidence>
<evidence type="ECO:0000256" key="2">
    <source>
        <dbReference type="ARBA" id="ARBA00009183"/>
    </source>
</evidence>
<evidence type="ECO:0000313" key="9">
    <source>
        <dbReference type="Proteomes" id="UP000033483"/>
    </source>
</evidence>
<dbReference type="PRINTS" id="PR00419">
    <property type="entry name" value="ADXRDTASE"/>
</dbReference>
<organism evidence="8 9">
    <name type="scientific">Thielaviopsis punctulata</name>
    <dbReference type="NCBI Taxonomy" id="72032"/>
    <lineage>
        <taxon>Eukaryota</taxon>
        <taxon>Fungi</taxon>
        <taxon>Dikarya</taxon>
        <taxon>Ascomycota</taxon>
        <taxon>Pezizomycotina</taxon>
        <taxon>Sordariomycetes</taxon>
        <taxon>Hypocreomycetidae</taxon>
        <taxon>Microascales</taxon>
        <taxon>Ceratocystidaceae</taxon>
        <taxon>Thielaviopsis</taxon>
    </lineage>
</organism>
<dbReference type="Gene3D" id="3.50.50.60">
    <property type="entry name" value="FAD/NAD(P)-binding domain"/>
    <property type="match status" value="2"/>
</dbReference>
<dbReference type="EMBL" id="LAEV01001568">
    <property type="protein sequence ID" value="KKA27793.1"/>
    <property type="molecule type" value="Genomic_DNA"/>
</dbReference>
<dbReference type="SUPFAM" id="SSF51905">
    <property type="entry name" value="FAD/NAD(P)-binding domain"/>
    <property type="match status" value="2"/>
</dbReference>
<accession>A0A0F4ZD64</accession>
<dbReference type="GO" id="GO:0004499">
    <property type="term" value="F:N,N-dimethylaniline monooxygenase activity"/>
    <property type="evidence" value="ECO:0007669"/>
    <property type="project" value="InterPro"/>
</dbReference>
<comment type="caution">
    <text evidence="8">The sequence shown here is derived from an EMBL/GenBank/DDBJ whole genome shotgun (WGS) entry which is preliminary data.</text>
</comment>
<evidence type="ECO:0000256" key="5">
    <source>
        <dbReference type="ARBA" id="ARBA00022857"/>
    </source>
</evidence>
<dbReference type="InterPro" id="IPR036188">
    <property type="entry name" value="FAD/NAD-bd_sf"/>
</dbReference>
<evidence type="ECO:0008006" key="10">
    <source>
        <dbReference type="Google" id="ProtNLM"/>
    </source>
</evidence>
<keyword evidence="7" id="KW-0503">Monooxygenase</keyword>
<protein>
    <recommendedName>
        <fullName evidence="10">FAD/NAD(P)-binding domain-containing protein</fullName>
    </recommendedName>
</protein>
<evidence type="ECO:0000256" key="3">
    <source>
        <dbReference type="ARBA" id="ARBA00022630"/>
    </source>
</evidence>
<evidence type="ECO:0000256" key="4">
    <source>
        <dbReference type="ARBA" id="ARBA00022827"/>
    </source>
</evidence>
<sequence length="486" mass="53100">MASFFSSLSKIITGSCPSSSSSLPSLSSPIKRIAILGAGPCGLATAKYLRAQNAFDTITLYERQPANAAGGVWYYTPETAAPPSLPQPDPRARPHDCVRGSTPPFFASAMYDELHANIMGSLMQYDEVPFPADARLFPSRQIIRDYVLAYGRDLQPLVRYSHEVTCVSLSATPAGVDQWIVEARDLVAGTTSSAVYDAVVIANGHYTLPYVPSIAGLAEFAAAHPGIVSHSKQYRSKQVFTGKRVIVVGNGPSGADIARQIGQVAAQPLYLSVRHATAPDRLAHIGATEVPEISEFLPSTRGVRLIDGTEISDIDALIFSTGYFFSYPFLEDLQDKLITSGRGVRGLYQHLFYAEHPTLAFSGLLQQAVPYSVAEAQAAALAAVWSGKEHLPSLEKMKAWLQELEAERGESLHNMPRGTDGAYINELHDWVAKSTVKKPPYWDDHKLWQRKLFIEAKLRFEKGGCTAKTLEDLGFKYPEVPNESPV</sequence>